<gene>
    <name evidence="6" type="ORF">C1I63_00315</name>
</gene>
<proteinExistence type="inferred from homology"/>
<comment type="caution">
    <text evidence="6">The sequence shown here is derived from an EMBL/GenBank/DDBJ whole genome shotgun (WGS) entry which is preliminary data.</text>
</comment>
<evidence type="ECO:0000256" key="3">
    <source>
        <dbReference type="ARBA" id="ARBA00022801"/>
    </source>
</evidence>
<dbReference type="Proteomes" id="UP000241085">
    <property type="component" value="Unassembled WGS sequence"/>
</dbReference>
<dbReference type="GO" id="GO:0009231">
    <property type="term" value="P:riboflavin biosynthetic process"/>
    <property type="evidence" value="ECO:0007669"/>
    <property type="project" value="TreeGrafter"/>
</dbReference>
<dbReference type="GO" id="GO:0016811">
    <property type="term" value="F:hydrolase activity, acting on carbon-nitrogen (but not peptide) bonds, in linear amides"/>
    <property type="evidence" value="ECO:0007669"/>
    <property type="project" value="TreeGrafter"/>
</dbReference>
<dbReference type="PANTHER" id="PTHR35005:SF1">
    <property type="entry name" value="2-AMINO-5-FORMYLAMINO-6-RIBOSYLAMINOPYRIMIDIN-4(3H)-ONE 5'-MONOPHOSPHATE DEFORMYLASE"/>
    <property type="match status" value="1"/>
</dbReference>
<keyword evidence="3" id="KW-0378">Hydrolase</keyword>
<dbReference type="GO" id="GO:0046872">
    <property type="term" value="F:metal ion binding"/>
    <property type="evidence" value="ECO:0007669"/>
    <property type="project" value="UniProtKB-KW"/>
</dbReference>
<dbReference type="InterPro" id="IPR003785">
    <property type="entry name" value="Creatininase/forma_Hydrolase"/>
</dbReference>
<dbReference type="EMBL" id="PZPL01000001">
    <property type="protein sequence ID" value="PTL71451.1"/>
    <property type="molecule type" value="Genomic_DNA"/>
</dbReference>
<keyword evidence="4" id="KW-0862">Zinc</keyword>
<keyword evidence="2" id="KW-0479">Metal-binding</keyword>
<dbReference type="Pfam" id="PF02633">
    <property type="entry name" value="Creatininase"/>
    <property type="match status" value="1"/>
</dbReference>
<comment type="cofactor">
    <cofactor evidence="1">
        <name>Zn(2+)</name>
        <dbReference type="ChEBI" id="CHEBI:29105"/>
    </cofactor>
</comment>
<dbReference type="SUPFAM" id="SSF102215">
    <property type="entry name" value="Creatininase"/>
    <property type="match status" value="1"/>
</dbReference>
<organism evidence="6 7">
    <name type="scientific">Rathayibacter caricis DSM 15933</name>
    <dbReference type="NCBI Taxonomy" id="1328867"/>
    <lineage>
        <taxon>Bacteria</taxon>
        <taxon>Bacillati</taxon>
        <taxon>Actinomycetota</taxon>
        <taxon>Actinomycetes</taxon>
        <taxon>Micrococcales</taxon>
        <taxon>Microbacteriaceae</taxon>
        <taxon>Rathayibacter</taxon>
    </lineage>
</organism>
<evidence type="ECO:0000256" key="2">
    <source>
        <dbReference type="ARBA" id="ARBA00022723"/>
    </source>
</evidence>
<dbReference type="PANTHER" id="PTHR35005">
    <property type="entry name" value="3-DEHYDRO-SCYLLO-INOSOSE HYDROLASE"/>
    <property type="match status" value="1"/>
</dbReference>
<accession>A0A2T4UPL4</accession>
<keyword evidence="7" id="KW-1185">Reference proteome</keyword>
<evidence type="ECO:0000256" key="5">
    <source>
        <dbReference type="ARBA" id="ARBA00024029"/>
    </source>
</evidence>
<name>A0A2T4UPL4_9MICO</name>
<evidence type="ECO:0000256" key="4">
    <source>
        <dbReference type="ARBA" id="ARBA00022833"/>
    </source>
</evidence>
<evidence type="ECO:0000256" key="1">
    <source>
        <dbReference type="ARBA" id="ARBA00001947"/>
    </source>
</evidence>
<dbReference type="InterPro" id="IPR024087">
    <property type="entry name" value="Creatininase-like_sf"/>
</dbReference>
<dbReference type="AlphaFoldDB" id="A0A2T4UPL4"/>
<sequence>MCPQLRAASCRAVSYRAVPACLPACLLARRAAPCARMVGMLRANDIPWDLIRDRRPVLALLPFGALEAHGLHLPLSTDTLVAEAVAERMAHRLDALLLPAIPYGATAGTAGYPGTVSLSAPTVTAVAVDIARALAASGVGLLVIVNGDYGNRAPLRAAVDVLTADGIEVLLLDYPGFEEAAARVRESRPAASGLAHAEELETSLVLALAPELVLRECYVVCYPDFPPEFGTVEMPLHPFSESAVFGDPTSASAEKGEAILEAVVEASVEAVRTALR</sequence>
<reference evidence="6 7" key="1">
    <citation type="submission" date="2018-03" db="EMBL/GenBank/DDBJ databases">
        <title>Bacteriophage NCPPB3778 and a type I-E CRISPR drive the evolution of the US Biological Select Agent, Rathayibacter toxicus.</title>
        <authorList>
            <person name="Davis E.W.II."/>
            <person name="Tabima J.F."/>
            <person name="Weisberg A.J."/>
            <person name="Dantas Lopes L."/>
            <person name="Wiseman M.S."/>
            <person name="Wiseman M.S."/>
            <person name="Pupko T."/>
            <person name="Belcher M.S."/>
            <person name="Sechler A.J."/>
            <person name="Tancos M.A."/>
            <person name="Schroeder B.K."/>
            <person name="Murray T.D."/>
            <person name="Luster D.G."/>
            <person name="Schneider W.L."/>
            <person name="Rogers E."/>
            <person name="Andreote F.D."/>
            <person name="Grunwald N.J."/>
            <person name="Putnam M.L."/>
            <person name="Chang J.H."/>
        </authorList>
    </citation>
    <scope>NUCLEOTIDE SEQUENCE [LARGE SCALE GENOMIC DNA]</scope>
    <source>
        <strain evidence="6 7">DSM 15933</strain>
    </source>
</reference>
<evidence type="ECO:0000313" key="6">
    <source>
        <dbReference type="EMBL" id="PTL71451.1"/>
    </source>
</evidence>
<dbReference type="Gene3D" id="3.40.50.10310">
    <property type="entry name" value="Creatininase"/>
    <property type="match status" value="1"/>
</dbReference>
<comment type="similarity">
    <text evidence="5">Belongs to the creatininase superfamily.</text>
</comment>
<evidence type="ECO:0000313" key="7">
    <source>
        <dbReference type="Proteomes" id="UP000241085"/>
    </source>
</evidence>
<protein>
    <submittedName>
        <fullName evidence="6">Creatininase</fullName>
    </submittedName>
</protein>